<dbReference type="Gene3D" id="2.70.150.10">
    <property type="entry name" value="Calcium-transporting ATPase, cytoplasmic transduction domain A"/>
    <property type="match status" value="1"/>
</dbReference>
<dbReference type="GO" id="GO:0005789">
    <property type="term" value="C:endoplasmic reticulum membrane"/>
    <property type="evidence" value="ECO:0007669"/>
    <property type="project" value="UniProtKB-SubCell"/>
</dbReference>
<dbReference type="GO" id="GO:0005524">
    <property type="term" value="F:ATP binding"/>
    <property type="evidence" value="ECO:0007669"/>
    <property type="project" value="UniProtKB-UniRule"/>
</dbReference>
<evidence type="ECO:0000256" key="3">
    <source>
        <dbReference type="ARBA" id="ARBA00004586"/>
    </source>
</evidence>
<evidence type="ECO:0000256" key="4">
    <source>
        <dbReference type="ARBA" id="ARBA00008109"/>
    </source>
</evidence>
<dbReference type="SUPFAM" id="SSF56784">
    <property type="entry name" value="HAD-like"/>
    <property type="match status" value="2"/>
</dbReference>
<dbReference type="SUPFAM" id="SSF81665">
    <property type="entry name" value="Calcium ATPase, transmembrane domain M"/>
    <property type="match status" value="2"/>
</dbReference>
<dbReference type="InterPro" id="IPR008250">
    <property type="entry name" value="ATPase_P-typ_transduc_dom_A_sf"/>
</dbReference>
<feature type="transmembrane region" description="Helical" evidence="16">
    <location>
        <begin position="448"/>
        <end position="473"/>
    </location>
</feature>
<evidence type="ECO:0000256" key="11">
    <source>
        <dbReference type="ARBA" id="ARBA00022967"/>
    </source>
</evidence>
<dbReference type="PRINTS" id="PR00119">
    <property type="entry name" value="CATATPASE"/>
</dbReference>
<evidence type="ECO:0000256" key="2">
    <source>
        <dbReference type="ARBA" id="ARBA00004127"/>
    </source>
</evidence>
<dbReference type="EMBL" id="JAROKS010000020">
    <property type="protein sequence ID" value="KAK1791533.1"/>
    <property type="molecule type" value="Genomic_DNA"/>
</dbReference>
<dbReference type="Gene3D" id="3.40.1110.10">
    <property type="entry name" value="Calcium-transporting ATPase, cytoplasmic domain N"/>
    <property type="match status" value="1"/>
</dbReference>
<keyword evidence="9 16" id="KW-0067">ATP-binding</keyword>
<evidence type="ECO:0000256" key="15">
    <source>
        <dbReference type="ARBA" id="ARBA00050913"/>
    </source>
</evidence>
<feature type="domain" description="P-type ATPase C-terminal" evidence="19">
    <location>
        <begin position="1233"/>
        <end position="1477"/>
    </location>
</feature>
<dbReference type="InterPro" id="IPR006539">
    <property type="entry name" value="P-type_ATPase_IV"/>
</dbReference>
<evidence type="ECO:0000256" key="6">
    <source>
        <dbReference type="ARBA" id="ARBA00022723"/>
    </source>
</evidence>
<dbReference type="PANTHER" id="PTHR24092:SF84">
    <property type="entry name" value="PHOSPHOLIPID-TRANSPORTING ATPASE VD"/>
    <property type="match status" value="1"/>
</dbReference>
<dbReference type="InterPro" id="IPR032630">
    <property type="entry name" value="P_typ_ATPase_c"/>
</dbReference>
<keyword evidence="11 16" id="KW-1278">Translocase</keyword>
<dbReference type="InterPro" id="IPR036412">
    <property type="entry name" value="HAD-like_sf"/>
</dbReference>
<dbReference type="GO" id="GO:0140326">
    <property type="term" value="F:ATPase-coupled intramembrane lipid transporter activity"/>
    <property type="evidence" value="ECO:0007669"/>
    <property type="project" value="UniProtKB-EC"/>
</dbReference>
<dbReference type="SFLD" id="SFLDS00003">
    <property type="entry name" value="Haloacid_Dehalogenase"/>
    <property type="match status" value="1"/>
</dbReference>
<dbReference type="InterPro" id="IPR023214">
    <property type="entry name" value="HAD_sf"/>
</dbReference>
<dbReference type="SFLD" id="SFLDF00027">
    <property type="entry name" value="p-type_atpase"/>
    <property type="match status" value="1"/>
</dbReference>
<dbReference type="SUPFAM" id="SSF81653">
    <property type="entry name" value="Calcium ATPase, transduction domain A"/>
    <property type="match status" value="1"/>
</dbReference>
<evidence type="ECO:0000256" key="14">
    <source>
        <dbReference type="ARBA" id="ARBA00034036"/>
    </source>
</evidence>
<keyword evidence="7 16" id="KW-0547">Nucleotide-binding</keyword>
<evidence type="ECO:0000256" key="9">
    <source>
        <dbReference type="ARBA" id="ARBA00022840"/>
    </source>
</evidence>
<dbReference type="Proteomes" id="UP001239994">
    <property type="component" value="Unassembled WGS sequence"/>
</dbReference>
<dbReference type="InterPro" id="IPR023298">
    <property type="entry name" value="ATPase_P-typ_TM_dom_sf"/>
</dbReference>
<dbReference type="FunFam" id="3.40.1110.10:FF:000009">
    <property type="entry name" value="Phospholipid-transporting ATPase"/>
    <property type="match status" value="1"/>
</dbReference>
<evidence type="ECO:0000313" key="20">
    <source>
        <dbReference type="EMBL" id="KAK1791533.1"/>
    </source>
</evidence>
<reference evidence="20" key="1">
    <citation type="submission" date="2023-03" db="EMBL/GenBank/DDBJ databases">
        <title>Electrophorus voltai genome.</title>
        <authorList>
            <person name="Bian C."/>
        </authorList>
    </citation>
    <scope>NUCLEOTIDE SEQUENCE</scope>
    <source>
        <strain evidence="20">CB-2022</strain>
        <tissue evidence="20">Muscle</tissue>
    </source>
</reference>
<dbReference type="SUPFAM" id="SSF81660">
    <property type="entry name" value="Metal cation-transporting ATPase, ATP-binding domain N"/>
    <property type="match status" value="1"/>
</dbReference>
<dbReference type="PROSITE" id="PS00154">
    <property type="entry name" value="ATPASE_E1_E2"/>
    <property type="match status" value="1"/>
</dbReference>
<dbReference type="InterPro" id="IPR018303">
    <property type="entry name" value="ATPase_P-typ_P_site"/>
</dbReference>
<comment type="subcellular location">
    <subcellularLocation>
        <location evidence="2">Endomembrane system</location>
        <topology evidence="2">Multi-pass membrane protein</topology>
    </subcellularLocation>
    <subcellularLocation>
        <location evidence="3">Endoplasmic reticulum membrane</location>
    </subcellularLocation>
    <subcellularLocation>
        <location evidence="16">Membrane</location>
        <topology evidence="16">Multi-pass membrane protein</topology>
    </subcellularLocation>
</comment>
<dbReference type="InterPro" id="IPR023299">
    <property type="entry name" value="ATPase_P-typ_cyto_dom_N"/>
</dbReference>
<name>A0AAD8Z1X4_9TELE</name>
<evidence type="ECO:0000256" key="8">
    <source>
        <dbReference type="ARBA" id="ARBA00022824"/>
    </source>
</evidence>
<feature type="transmembrane region" description="Helical" evidence="16">
    <location>
        <begin position="493"/>
        <end position="515"/>
    </location>
</feature>
<comment type="caution">
    <text evidence="20">The sequence shown here is derived from an EMBL/GenBank/DDBJ whole genome shotgun (WGS) entry which is preliminary data.</text>
</comment>
<evidence type="ECO:0000256" key="17">
    <source>
        <dbReference type="SAM" id="MobiDB-lite"/>
    </source>
</evidence>
<keyword evidence="5 16" id="KW-0812">Transmembrane</keyword>
<evidence type="ECO:0000256" key="7">
    <source>
        <dbReference type="ARBA" id="ARBA00022741"/>
    </source>
</evidence>
<feature type="transmembrane region" description="Helical" evidence="16">
    <location>
        <begin position="1405"/>
        <end position="1428"/>
    </location>
</feature>
<feature type="transmembrane region" description="Helical" evidence="16">
    <location>
        <begin position="1374"/>
        <end position="1393"/>
    </location>
</feature>
<feature type="non-terminal residue" evidence="20">
    <location>
        <position position="1"/>
    </location>
</feature>
<feature type="transmembrane region" description="Helical" evidence="16">
    <location>
        <begin position="1282"/>
        <end position="1306"/>
    </location>
</feature>
<dbReference type="InterPro" id="IPR044492">
    <property type="entry name" value="P_typ_ATPase_HD_dom"/>
</dbReference>
<evidence type="ECO:0000256" key="5">
    <source>
        <dbReference type="ARBA" id="ARBA00022692"/>
    </source>
</evidence>
<dbReference type="Gene3D" id="3.40.50.1000">
    <property type="entry name" value="HAD superfamily/HAD-like"/>
    <property type="match status" value="1"/>
</dbReference>
<dbReference type="Pfam" id="PF13246">
    <property type="entry name" value="Cation_ATPase"/>
    <property type="match status" value="1"/>
</dbReference>
<dbReference type="Pfam" id="PF16209">
    <property type="entry name" value="PhoLip_ATPase_N"/>
    <property type="match status" value="2"/>
</dbReference>
<comment type="similarity">
    <text evidence="4 16">Belongs to the cation transport ATPase (P-type) (TC 3.A.3) family. Type IV subfamily.</text>
</comment>
<feature type="transmembrane region" description="Helical" evidence="16">
    <location>
        <begin position="1347"/>
        <end position="1368"/>
    </location>
</feature>
<keyword evidence="21" id="KW-1185">Reference proteome</keyword>
<sequence length="1480" mass="166795">HLLPPIMQQFRWIWNQWQLVDTTDTRQAWSFPTDSLLSKSDLDDEDHSGHRRSRKLRTVVARHGPHHAEYHSISKGYQGNGIRTTKYTLLTFIPKNLFEQFHRVANLYFLFLAMLNWIPVVEAFQREITMIPLVVVLTVIALKDAMEDYRRYCYDQRINNTLTHVYSRSPGVARDTQAKKRRVVLPNWIYDEEAERLQKKYSGNTIRTTKYTFLSFIPRNLFEQLHRFANVYFLLLAALNFVPIVNAFQPEIAFIPVVAMMSVTAVKDLWEDQRRRKSDRRVNNLLCDVHDRKQRQYVERRWAEVCVGDVVRLCCNEIIPADMVLLHSSDPNGVCHIETANLDGETNLKQRQVVRNISQQGVEFTPENFNSRIECENPNNDLRRFRGYMEHPNKGRVGLHSENLLLRSCTVRNTETVIGIVVYAGHETKAMQNNSGPRYKRSKLERRLNIDILWSVVILLLMCFVGAVGHGVWLSGLKDAVFMIPDNTHPALAGFYMFWTMIIVLQVLIPVALYVSIEIVKLGQIYFIQNDLDLYNARLDSGVQCRALNITEDLGQIQYVFSDKTGTLTENRMLFRRCTVAGTEYPHHENGGSSLTSQHPAVFSVFCPVTVKLRAMEQYEAGRPPEHTLGVCSRSSRRSLSSNRSSVSLNTLAATPDAHSPANALRRHTAGAFSSAMECAVVPDLHLQEKLRALSSTPSPLSRHNPAELFNILDFVLALAACNTVVVSSPSQPRHMVQMPMARTPLRSLEDMKALLQKLSLPRFSVSSSQAADSPPSLTRRLFSRGRSAVYTPNAHPYAPGSATPSHTPSPGSTPVLSGSGGWGKGDARMKPQPRVKVEDDDEDIGGGDYSEDEEEKEEEEDLLYEAESPDEAALVQAARAYGCTLLGRSREQLLVKLPGAGPLSIPLLHLLPFHSARKRMSVVIRHPLTGQVVVYTKGADNVIMDLIQPSADGCCTREIMKQTQQHLDDYAREGLRTLCIAKRVLEEEEYEAWLKRHAFAETSIENREELLLESAQRLESNLTLLGATGIVDRLQDDVPETVEALQKAGIKVWVLTGDKQETAINIACACKLLQPTDHLLTANCDSKEACESRLFELQQEVRAAAERGMVRSEDSPDVTGFTLVIDGHTLDFALKEELQKVFLDLTGHCRSVICCRSTPLQKSQVVRLVGDSLRVMTLAIGDGANDVSMIQVADVGVGISGQEGMQVRSFSPRSSLSLLYSPALQLQEGWAVMSSDFAISRFKHLRKLLLVHGHWCYTRLANMILYFFYKNVMYVNLLFWFQFFCGFSGSTMSNSWVLIFFNLLFTSAPPLLYGVLDKDVCVEALLCWPQLYRAGQNSQAYLPSTFWLTMLDAFYQSLVCFFIPYFTYAGSDIGLFSFGSPINSSALLIILFHQVIESRTLTWLHVAVLVGSALFYYIFCLAFSVTCVTCNSPTNPFGIESRLMSEPLYYCVCGITVVVALLPRVLYRVLFNSICPSDL</sequence>
<keyword evidence="12 16" id="KW-1133">Transmembrane helix</keyword>
<feature type="compositionally biased region" description="Acidic residues" evidence="17">
    <location>
        <begin position="839"/>
        <end position="862"/>
    </location>
</feature>
<dbReference type="InterPro" id="IPR032631">
    <property type="entry name" value="P-type_ATPase_N"/>
</dbReference>
<gene>
    <name evidence="20" type="ORF">P4O66_013537</name>
</gene>
<keyword evidence="6" id="KW-0479">Metal-binding</keyword>
<dbReference type="FunFam" id="2.70.150.10:FF:000022">
    <property type="entry name" value="Phospholipid-transporting ATPase"/>
    <property type="match status" value="1"/>
</dbReference>
<keyword evidence="13 16" id="KW-0472">Membrane</keyword>
<comment type="catalytic activity">
    <reaction evidence="14 16">
        <text>ATP + H2O + phospholipidSide 1 = ADP + phosphate + phospholipidSide 2.</text>
        <dbReference type="EC" id="7.6.2.1"/>
    </reaction>
</comment>
<dbReference type="PANTHER" id="PTHR24092">
    <property type="entry name" value="PROBABLE PHOSPHOLIPID-TRANSPORTING ATPASE"/>
    <property type="match status" value="1"/>
</dbReference>
<evidence type="ECO:0000256" key="16">
    <source>
        <dbReference type="RuleBase" id="RU362033"/>
    </source>
</evidence>
<dbReference type="GO" id="GO:0000287">
    <property type="term" value="F:magnesium ion binding"/>
    <property type="evidence" value="ECO:0007669"/>
    <property type="project" value="UniProtKB-UniRule"/>
</dbReference>
<evidence type="ECO:0000256" key="13">
    <source>
        <dbReference type="ARBA" id="ARBA00023136"/>
    </source>
</evidence>
<feature type="domain" description="P-type ATPase N-terminal" evidence="18">
    <location>
        <begin position="192"/>
        <end position="252"/>
    </location>
</feature>
<dbReference type="Pfam" id="PF16212">
    <property type="entry name" value="PhoLip_ATPase_C"/>
    <property type="match status" value="1"/>
</dbReference>
<evidence type="ECO:0000313" key="21">
    <source>
        <dbReference type="Proteomes" id="UP001239994"/>
    </source>
</evidence>
<accession>A0AAD8Z1X4</accession>
<dbReference type="GO" id="GO:0045332">
    <property type="term" value="P:phospholipid translocation"/>
    <property type="evidence" value="ECO:0007669"/>
    <property type="project" value="TreeGrafter"/>
</dbReference>
<protein>
    <recommendedName>
        <fullName evidence="16">Phospholipid-transporting ATPase</fullName>
        <ecNumber evidence="16">7.6.2.1</ecNumber>
    </recommendedName>
</protein>
<evidence type="ECO:0000256" key="10">
    <source>
        <dbReference type="ARBA" id="ARBA00022842"/>
    </source>
</evidence>
<dbReference type="NCBIfam" id="TIGR01652">
    <property type="entry name" value="ATPase-Plipid"/>
    <property type="match status" value="1"/>
</dbReference>
<organism evidence="20 21">
    <name type="scientific">Electrophorus voltai</name>
    <dbReference type="NCBI Taxonomy" id="2609070"/>
    <lineage>
        <taxon>Eukaryota</taxon>
        <taxon>Metazoa</taxon>
        <taxon>Chordata</taxon>
        <taxon>Craniata</taxon>
        <taxon>Vertebrata</taxon>
        <taxon>Euteleostomi</taxon>
        <taxon>Actinopterygii</taxon>
        <taxon>Neopterygii</taxon>
        <taxon>Teleostei</taxon>
        <taxon>Ostariophysi</taxon>
        <taxon>Gymnotiformes</taxon>
        <taxon>Gymnotoidei</taxon>
        <taxon>Gymnotidae</taxon>
        <taxon>Electrophorus</taxon>
    </lineage>
</organism>
<feature type="region of interest" description="Disordered" evidence="17">
    <location>
        <begin position="793"/>
        <end position="862"/>
    </location>
</feature>
<keyword evidence="10 16" id="KW-0460">Magnesium</keyword>
<dbReference type="EC" id="7.6.2.1" evidence="16"/>
<comment type="catalytic activity">
    <reaction evidence="15">
        <text>a beta-D-glucosyl-(1&lt;-&gt;1')-N-acylsphing-4-enine(out) + ATP + H2O = a beta-D-glucosyl-(1&lt;-&gt;1')-N-acylsphing-4-enine(in) + ADP + phosphate + H(+)</text>
        <dbReference type="Rhea" id="RHEA:66036"/>
        <dbReference type="ChEBI" id="CHEBI:15377"/>
        <dbReference type="ChEBI" id="CHEBI:15378"/>
        <dbReference type="ChEBI" id="CHEBI:22801"/>
        <dbReference type="ChEBI" id="CHEBI:30616"/>
        <dbReference type="ChEBI" id="CHEBI:43474"/>
        <dbReference type="ChEBI" id="CHEBI:456216"/>
    </reaction>
    <physiologicalReaction direction="left-to-right" evidence="15">
        <dbReference type="Rhea" id="RHEA:66037"/>
    </physiologicalReaction>
</comment>
<feature type="compositionally biased region" description="Low complexity" evidence="17">
    <location>
        <begin position="799"/>
        <end position="815"/>
    </location>
</feature>
<dbReference type="GO" id="GO:0005886">
    <property type="term" value="C:plasma membrane"/>
    <property type="evidence" value="ECO:0007669"/>
    <property type="project" value="TreeGrafter"/>
</dbReference>
<feature type="transmembrane region" description="Helical" evidence="16">
    <location>
        <begin position="1448"/>
        <end position="1468"/>
    </location>
</feature>
<dbReference type="FunFam" id="3.40.50.1000:FF:000130">
    <property type="entry name" value="Phospholipid-transporting ATPase"/>
    <property type="match status" value="1"/>
</dbReference>
<feature type="non-terminal residue" evidence="20">
    <location>
        <position position="1480"/>
    </location>
</feature>
<evidence type="ECO:0000259" key="18">
    <source>
        <dbReference type="Pfam" id="PF16209"/>
    </source>
</evidence>
<evidence type="ECO:0000259" key="19">
    <source>
        <dbReference type="Pfam" id="PF16212"/>
    </source>
</evidence>
<comment type="cofactor">
    <cofactor evidence="1">
        <name>Mg(2+)</name>
        <dbReference type="ChEBI" id="CHEBI:18420"/>
    </cofactor>
</comment>
<feature type="domain" description="P-type ATPase N-terminal" evidence="18">
    <location>
        <begin position="72"/>
        <end position="129"/>
    </location>
</feature>
<evidence type="ECO:0000256" key="12">
    <source>
        <dbReference type="ARBA" id="ARBA00022989"/>
    </source>
</evidence>
<dbReference type="SFLD" id="SFLDG00002">
    <property type="entry name" value="C1.7:_P-type_atpase_like"/>
    <property type="match status" value="1"/>
</dbReference>
<proteinExistence type="inferred from homology"/>
<evidence type="ECO:0000256" key="1">
    <source>
        <dbReference type="ARBA" id="ARBA00001946"/>
    </source>
</evidence>
<keyword evidence="8" id="KW-0256">Endoplasmic reticulum</keyword>